<proteinExistence type="predicted"/>
<dbReference type="SUPFAM" id="SSF50978">
    <property type="entry name" value="WD40 repeat-like"/>
    <property type="match status" value="1"/>
</dbReference>
<feature type="coiled-coil region" evidence="1">
    <location>
        <begin position="226"/>
        <end position="269"/>
    </location>
</feature>
<feature type="compositionally biased region" description="Low complexity" evidence="2">
    <location>
        <begin position="126"/>
        <end position="143"/>
    </location>
</feature>
<keyword evidence="1" id="KW-0175">Coiled coil</keyword>
<feature type="region of interest" description="Disordered" evidence="2">
    <location>
        <begin position="271"/>
        <end position="311"/>
    </location>
</feature>
<dbReference type="InterPro" id="IPR001680">
    <property type="entry name" value="WD40_rpt"/>
</dbReference>
<dbReference type="SMART" id="SM00320">
    <property type="entry name" value="WD40"/>
    <property type="match status" value="3"/>
</dbReference>
<dbReference type="Pfam" id="PF00400">
    <property type="entry name" value="WD40"/>
    <property type="match status" value="1"/>
</dbReference>
<name>A0ABQ7GQI3_DUNSA</name>
<organism evidence="3 4">
    <name type="scientific">Dunaliella salina</name>
    <name type="common">Green alga</name>
    <name type="synonym">Protococcus salinus</name>
    <dbReference type="NCBI Taxonomy" id="3046"/>
    <lineage>
        <taxon>Eukaryota</taxon>
        <taxon>Viridiplantae</taxon>
        <taxon>Chlorophyta</taxon>
        <taxon>core chlorophytes</taxon>
        <taxon>Chlorophyceae</taxon>
        <taxon>CS clade</taxon>
        <taxon>Chlamydomonadales</taxon>
        <taxon>Dunaliellaceae</taxon>
        <taxon>Dunaliella</taxon>
    </lineage>
</organism>
<evidence type="ECO:0000256" key="2">
    <source>
        <dbReference type="SAM" id="MobiDB-lite"/>
    </source>
</evidence>
<reference evidence="3" key="1">
    <citation type="submission" date="2017-08" db="EMBL/GenBank/DDBJ databases">
        <authorList>
            <person name="Polle J.E."/>
            <person name="Barry K."/>
            <person name="Cushman J."/>
            <person name="Schmutz J."/>
            <person name="Tran D."/>
            <person name="Hathwaick L.T."/>
            <person name="Yim W.C."/>
            <person name="Jenkins J."/>
            <person name="Mckie-Krisberg Z.M."/>
            <person name="Prochnik S."/>
            <person name="Lindquist E."/>
            <person name="Dockter R.B."/>
            <person name="Adam C."/>
            <person name="Molina H."/>
            <person name="Bunkerborg J."/>
            <person name="Jin E."/>
            <person name="Buchheim M."/>
            <person name="Magnuson J."/>
        </authorList>
    </citation>
    <scope>NUCLEOTIDE SEQUENCE</scope>
    <source>
        <strain evidence="3">CCAP 19/18</strain>
    </source>
</reference>
<feature type="compositionally biased region" description="Gly residues" evidence="2">
    <location>
        <begin position="144"/>
        <end position="171"/>
    </location>
</feature>
<dbReference type="Proteomes" id="UP000815325">
    <property type="component" value="Unassembled WGS sequence"/>
</dbReference>
<keyword evidence="4" id="KW-1185">Reference proteome</keyword>
<evidence type="ECO:0000313" key="4">
    <source>
        <dbReference type="Proteomes" id="UP000815325"/>
    </source>
</evidence>
<feature type="compositionally biased region" description="Low complexity" evidence="2">
    <location>
        <begin position="271"/>
        <end position="282"/>
    </location>
</feature>
<protein>
    <submittedName>
        <fullName evidence="3">WD40-repeat-containing domain protein</fullName>
    </submittedName>
</protein>
<dbReference type="EMBL" id="MU069639">
    <property type="protein sequence ID" value="KAF5836870.1"/>
    <property type="molecule type" value="Genomic_DNA"/>
</dbReference>
<accession>A0ABQ7GQI3</accession>
<dbReference type="InterPro" id="IPR036322">
    <property type="entry name" value="WD40_repeat_dom_sf"/>
</dbReference>
<feature type="region of interest" description="Disordered" evidence="2">
    <location>
        <begin position="114"/>
        <end position="171"/>
    </location>
</feature>
<gene>
    <name evidence="3" type="ORF">DUNSADRAFT_5309</name>
</gene>
<comment type="caution">
    <text evidence="3">The sequence shown here is derived from an EMBL/GenBank/DDBJ whole genome shotgun (WGS) entry which is preliminary data.</text>
</comment>
<dbReference type="InterPro" id="IPR015943">
    <property type="entry name" value="WD40/YVTN_repeat-like_dom_sf"/>
</dbReference>
<evidence type="ECO:0000256" key="1">
    <source>
        <dbReference type="SAM" id="Coils"/>
    </source>
</evidence>
<sequence length="311" mass="33276">MTDTFLVSCVSARGPHLYVCAGTDLLVHDIETAKPVRRLCSQDGSSVLCVKASQNGRIVFTGSTDGAVRMHDLRVRGDGGHTLWQHAAAVQDLSFEDPWLASIASDGTLAILDTESSAPGSDVRGTRGSSRASSNSSSRDSAGIRGGISGSGRAGLGGGSSISGSGAGGRAGVRQLQAGCGTAYSVHLAEQWLVCGGASNVVRVWDFRGAHHHGERVAAAKVARLASKEARQLAQQERQAQRLQAQLARQQQQQEQQQQQQAVEQEQIRMYMQGQQQQQQQRGQEEDHQGRCESASSSNLEHHLQCEPEEL</sequence>
<dbReference type="PANTHER" id="PTHR19855:SF11">
    <property type="entry name" value="RIBOSOME BIOGENESIS PROTEIN WDR12"/>
    <property type="match status" value="1"/>
</dbReference>
<dbReference type="PANTHER" id="PTHR19855">
    <property type="entry name" value="WD40 REPEAT PROTEIN 12, 37"/>
    <property type="match status" value="1"/>
</dbReference>
<evidence type="ECO:0000313" key="3">
    <source>
        <dbReference type="EMBL" id="KAF5836870.1"/>
    </source>
</evidence>
<dbReference type="Gene3D" id="2.130.10.10">
    <property type="entry name" value="YVTN repeat-like/Quinoprotein amine dehydrogenase"/>
    <property type="match status" value="1"/>
</dbReference>
<feature type="compositionally biased region" description="Basic and acidic residues" evidence="2">
    <location>
        <begin position="300"/>
        <end position="311"/>
    </location>
</feature>